<feature type="transmembrane region" description="Helical" evidence="8">
    <location>
        <begin position="282"/>
        <end position="306"/>
    </location>
</feature>
<dbReference type="eggNOG" id="COG0609">
    <property type="taxonomic scope" value="Bacteria"/>
</dbReference>
<dbReference type="FunFam" id="1.10.3470.10:FF:000001">
    <property type="entry name" value="Vitamin B12 ABC transporter permease BtuC"/>
    <property type="match status" value="1"/>
</dbReference>
<protein>
    <submittedName>
        <fullName evidence="9">Iron chelate uptake ABC transporter, FeCT family, permease protein</fullName>
    </submittedName>
</protein>
<comment type="similarity">
    <text evidence="2">Belongs to the binding-protein-dependent transport system permease family. FecCD subfamily.</text>
</comment>
<dbReference type="STRING" id="764291.STRUR_1739"/>
<name>G5KCK0_9STRE</name>
<keyword evidence="10" id="KW-1185">Reference proteome</keyword>
<keyword evidence="4" id="KW-1003">Cell membrane</keyword>
<dbReference type="InterPro" id="IPR037294">
    <property type="entry name" value="ABC_BtuC-like"/>
</dbReference>
<feature type="transmembrane region" description="Helical" evidence="8">
    <location>
        <begin position="118"/>
        <end position="140"/>
    </location>
</feature>
<evidence type="ECO:0000256" key="5">
    <source>
        <dbReference type="ARBA" id="ARBA00022692"/>
    </source>
</evidence>
<dbReference type="EMBL" id="AEUZ02000001">
    <property type="protein sequence ID" value="EHJ56229.1"/>
    <property type="molecule type" value="Genomic_DNA"/>
</dbReference>
<evidence type="ECO:0000256" key="2">
    <source>
        <dbReference type="ARBA" id="ARBA00007935"/>
    </source>
</evidence>
<evidence type="ECO:0000313" key="10">
    <source>
        <dbReference type="Proteomes" id="UP000005388"/>
    </source>
</evidence>
<evidence type="ECO:0000313" key="9">
    <source>
        <dbReference type="EMBL" id="EHJ56229.1"/>
    </source>
</evidence>
<accession>G5KCK0</accession>
<dbReference type="Pfam" id="PF01032">
    <property type="entry name" value="FecCD"/>
    <property type="match status" value="1"/>
</dbReference>
<dbReference type="SUPFAM" id="SSF81345">
    <property type="entry name" value="ABC transporter involved in vitamin B12 uptake, BtuC"/>
    <property type="match status" value="1"/>
</dbReference>
<dbReference type="Gene3D" id="1.10.3470.10">
    <property type="entry name" value="ABC transporter involved in vitamin B12 uptake, BtuC"/>
    <property type="match status" value="1"/>
</dbReference>
<dbReference type="Proteomes" id="UP000005388">
    <property type="component" value="Unassembled WGS sequence"/>
</dbReference>
<dbReference type="InterPro" id="IPR000522">
    <property type="entry name" value="ABC_transptr_permease_BtuC"/>
</dbReference>
<dbReference type="PANTHER" id="PTHR30472:SF24">
    <property type="entry name" value="FERRIC ENTEROBACTIN TRANSPORT SYSTEM PERMEASE PROTEIN FEPG"/>
    <property type="match status" value="1"/>
</dbReference>
<feature type="transmembrane region" description="Helical" evidence="8">
    <location>
        <begin position="91"/>
        <end position="112"/>
    </location>
</feature>
<keyword evidence="7 8" id="KW-0472">Membrane</keyword>
<evidence type="ECO:0000256" key="8">
    <source>
        <dbReference type="SAM" id="Phobius"/>
    </source>
</evidence>
<dbReference type="PANTHER" id="PTHR30472">
    <property type="entry name" value="FERRIC ENTEROBACTIN TRANSPORT SYSTEM PERMEASE PROTEIN"/>
    <property type="match status" value="1"/>
</dbReference>
<evidence type="ECO:0000256" key="7">
    <source>
        <dbReference type="ARBA" id="ARBA00023136"/>
    </source>
</evidence>
<dbReference type="CDD" id="cd06550">
    <property type="entry name" value="TM_ABC_iron-siderophores_like"/>
    <property type="match status" value="1"/>
</dbReference>
<evidence type="ECO:0000256" key="6">
    <source>
        <dbReference type="ARBA" id="ARBA00022989"/>
    </source>
</evidence>
<feature type="transmembrane region" description="Helical" evidence="8">
    <location>
        <begin position="241"/>
        <end position="262"/>
    </location>
</feature>
<comment type="subcellular location">
    <subcellularLocation>
        <location evidence="1">Cell membrane</location>
        <topology evidence="1">Multi-pass membrane protein</topology>
    </subcellularLocation>
</comment>
<dbReference type="AlphaFoldDB" id="G5KCK0"/>
<dbReference type="GO" id="GO:0005886">
    <property type="term" value="C:plasma membrane"/>
    <property type="evidence" value="ECO:0007669"/>
    <property type="project" value="UniProtKB-SubCell"/>
</dbReference>
<evidence type="ECO:0000256" key="1">
    <source>
        <dbReference type="ARBA" id="ARBA00004651"/>
    </source>
</evidence>
<gene>
    <name evidence="9" type="ORF">STRUR_1739</name>
</gene>
<sequence length="337" mass="36705">MIFEKTQKRVLLILIISLVFVFLISLAIGQSSFSIQDLIDVLFGNSNNAMIFIITKIRLPRLLAASIGGASLALSGLLLQTLTKNPLADSGVLGINTGAGMIITLVITFSQIDSPKMIQWLPFLSAVGGCLTILFVYFMSRKKNHGMNPVRLIITGVGVSTLLSGLMVSLIGNVNQYKMDYIVNWLSGRISGDDWQTLIIICPILLIFWLLSFSRSRFLNIMNLNDETALALGLDLQKERLILLILATILSAISVILVGNITFLGLVSGHITRQILGNDHRITIPCSLMIGAMILLIADSLCRVLLVGTDIPTGILVSVIGAPYFIYLLTKMSVKST</sequence>
<feature type="transmembrane region" description="Helical" evidence="8">
    <location>
        <begin position="195"/>
        <end position="213"/>
    </location>
</feature>
<dbReference type="GO" id="GO:0033214">
    <property type="term" value="P:siderophore-iron import into cell"/>
    <property type="evidence" value="ECO:0007669"/>
    <property type="project" value="TreeGrafter"/>
</dbReference>
<reference evidence="9 10" key="1">
    <citation type="journal article" date="2014" name="Int. J. Syst. Evol. Microbiol.">
        <title>Phylogenomics and the dynamic genome evolution of the genus Streptococcus.</title>
        <authorList>
            <consortium name="The Broad Institute Genome Sequencing Platform"/>
            <person name="Richards V.P."/>
            <person name="Palmer S.R."/>
            <person name="Pavinski Bitar P.D."/>
            <person name="Qin X."/>
            <person name="Weinstock G.M."/>
            <person name="Highlander S.K."/>
            <person name="Town C.D."/>
            <person name="Burne R.A."/>
            <person name="Stanhope M.J."/>
        </authorList>
    </citation>
    <scope>NUCLEOTIDE SEQUENCE [LARGE SCALE GENOMIC DNA]</scope>
    <source>
        <strain evidence="9 10">2285-97</strain>
    </source>
</reference>
<evidence type="ECO:0000256" key="3">
    <source>
        <dbReference type="ARBA" id="ARBA00022448"/>
    </source>
</evidence>
<keyword evidence="3" id="KW-0813">Transport</keyword>
<feature type="transmembrane region" description="Helical" evidence="8">
    <location>
        <begin position="58"/>
        <end position="79"/>
    </location>
</feature>
<dbReference type="GO" id="GO:0022857">
    <property type="term" value="F:transmembrane transporter activity"/>
    <property type="evidence" value="ECO:0007669"/>
    <property type="project" value="InterPro"/>
</dbReference>
<organism evidence="9 10">
    <name type="scientific">Streptococcus urinalis 2285-97</name>
    <dbReference type="NCBI Taxonomy" id="764291"/>
    <lineage>
        <taxon>Bacteria</taxon>
        <taxon>Bacillati</taxon>
        <taxon>Bacillota</taxon>
        <taxon>Bacilli</taxon>
        <taxon>Lactobacillales</taxon>
        <taxon>Streptococcaceae</taxon>
        <taxon>Streptococcus</taxon>
    </lineage>
</organism>
<keyword evidence="5 8" id="KW-0812">Transmembrane</keyword>
<feature type="transmembrane region" description="Helical" evidence="8">
    <location>
        <begin position="152"/>
        <end position="175"/>
    </location>
</feature>
<feature type="transmembrane region" description="Helical" evidence="8">
    <location>
        <begin position="313"/>
        <end position="330"/>
    </location>
</feature>
<keyword evidence="6 8" id="KW-1133">Transmembrane helix</keyword>
<proteinExistence type="inferred from homology"/>
<comment type="caution">
    <text evidence="9">The sequence shown here is derived from an EMBL/GenBank/DDBJ whole genome shotgun (WGS) entry which is preliminary data.</text>
</comment>
<evidence type="ECO:0000256" key="4">
    <source>
        <dbReference type="ARBA" id="ARBA00022475"/>
    </source>
</evidence>
<dbReference type="RefSeq" id="WP_006738993.1">
    <property type="nucleotide sequence ID" value="NZ_AEUZ02000001.1"/>
</dbReference>